<protein>
    <submittedName>
        <fullName evidence="1">Uncharacterized protein</fullName>
    </submittedName>
</protein>
<accession>A0A833LZL5</accession>
<dbReference type="AlphaFoldDB" id="A0A833LZL5"/>
<dbReference type="EMBL" id="WBUI01000004">
    <property type="protein sequence ID" value="KAB2933944.1"/>
    <property type="molecule type" value="Genomic_DNA"/>
</dbReference>
<organism evidence="1 2">
    <name type="scientific">Leptonema illini</name>
    <dbReference type="NCBI Taxonomy" id="183"/>
    <lineage>
        <taxon>Bacteria</taxon>
        <taxon>Pseudomonadati</taxon>
        <taxon>Spirochaetota</taxon>
        <taxon>Spirochaetia</taxon>
        <taxon>Leptospirales</taxon>
        <taxon>Leptospiraceae</taxon>
        <taxon>Leptonema</taxon>
    </lineage>
</organism>
<evidence type="ECO:0000313" key="2">
    <source>
        <dbReference type="Proteomes" id="UP000460298"/>
    </source>
</evidence>
<gene>
    <name evidence="1" type="ORF">F9K24_05615</name>
</gene>
<evidence type="ECO:0000313" key="1">
    <source>
        <dbReference type="EMBL" id="KAB2933944.1"/>
    </source>
</evidence>
<reference evidence="1 2" key="1">
    <citation type="submission" date="2019-10" db="EMBL/GenBank/DDBJ databases">
        <title>Extracellular Electron Transfer in a Candidatus Methanoperedens spp. Enrichment Culture.</title>
        <authorList>
            <person name="Berger S."/>
            <person name="Rangel Shaw D."/>
            <person name="Berben T."/>
            <person name="In 'T Zandt M."/>
            <person name="Frank J."/>
            <person name="Reimann J."/>
            <person name="Jetten M.S.M."/>
            <person name="Welte C.U."/>
        </authorList>
    </citation>
    <scope>NUCLEOTIDE SEQUENCE [LARGE SCALE GENOMIC DNA]</scope>
    <source>
        <strain evidence="1">SB12</strain>
    </source>
</reference>
<dbReference type="Proteomes" id="UP000460298">
    <property type="component" value="Unassembled WGS sequence"/>
</dbReference>
<proteinExistence type="predicted"/>
<name>A0A833LZL5_9LEPT</name>
<comment type="caution">
    <text evidence="1">The sequence shown here is derived from an EMBL/GenBank/DDBJ whole genome shotgun (WGS) entry which is preliminary data.</text>
</comment>
<sequence>MGSSVSFEPGEQRFLKKPTFLFKGIFVLQGSPVLIQKVEGESIHVLYRDKEGFEHVIPGLKKEDLE</sequence>